<proteinExistence type="predicted"/>
<dbReference type="Proteomes" id="UP001501576">
    <property type="component" value="Unassembled WGS sequence"/>
</dbReference>
<accession>A0ABN1DSJ6</accession>
<name>A0ABN1DSJ6_9ACTN</name>
<organism evidence="1 2">
    <name type="scientific">Streptomyces mordarskii</name>
    <dbReference type="NCBI Taxonomy" id="1226758"/>
    <lineage>
        <taxon>Bacteria</taxon>
        <taxon>Bacillati</taxon>
        <taxon>Actinomycetota</taxon>
        <taxon>Actinomycetes</taxon>
        <taxon>Kitasatosporales</taxon>
        <taxon>Streptomycetaceae</taxon>
        <taxon>Streptomyces</taxon>
    </lineage>
</organism>
<reference evidence="1 2" key="1">
    <citation type="journal article" date="2019" name="Int. J. Syst. Evol. Microbiol.">
        <title>The Global Catalogue of Microorganisms (GCM) 10K type strain sequencing project: providing services to taxonomists for standard genome sequencing and annotation.</title>
        <authorList>
            <consortium name="The Broad Institute Genomics Platform"/>
            <consortium name="The Broad Institute Genome Sequencing Center for Infectious Disease"/>
            <person name="Wu L."/>
            <person name="Ma J."/>
        </authorList>
    </citation>
    <scope>NUCLEOTIDE SEQUENCE [LARGE SCALE GENOMIC DNA]</scope>
    <source>
        <strain evidence="1 2">JCM 5052</strain>
    </source>
</reference>
<dbReference type="EMBL" id="BAAABZ010000059">
    <property type="protein sequence ID" value="GAA0551081.1"/>
    <property type="molecule type" value="Genomic_DNA"/>
</dbReference>
<keyword evidence="2" id="KW-1185">Reference proteome</keyword>
<comment type="caution">
    <text evidence="1">The sequence shown here is derived from an EMBL/GenBank/DDBJ whole genome shotgun (WGS) entry which is preliminary data.</text>
</comment>
<gene>
    <name evidence="1" type="ORF">GCM10010390_61660</name>
</gene>
<evidence type="ECO:0000313" key="2">
    <source>
        <dbReference type="Proteomes" id="UP001501576"/>
    </source>
</evidence>
<protein>
    <submittedName>
        <fullName evidence="1">Uncharacterized protein</fullName>
    </submittedName>
</protein>
<sequence length="53" mass="5705">MFITAQAVNGRDGCLSRVPSGAIWVNPYAGIGGMPYESWQRPDIGQWPLVIGA</sequence>
<evidence type="ECO:0000313" key="1">
    <source>
        <dbReference type="EMBL" id="GAA0551081.1"/>
    </source>
</evidence>